<feature type="chain" id="PRO_5047537944" evidence="1">
    <location>
        <begin position="22"/>
        <end position="419"/>
    </location>
</feature>
<dbReference type="EMBL" id="JBHMEP010000004">
    <property type="protein sequence ID" value="MFB9136133.1"/>
    <property type="molecule type" value="Genomic_DNA"/>
</dbReference>
<dbReference type="RefSeq" id="WP_390194087.1">
    <property type="nucleotide sequence ID" value="NZ_JBHMEP010000004.1"/>
</dbReference>
<proteinExistence type="predicted"/>
<keyword evidence="1" id="KW-0732">Signal</keyword>
<evidence type="ECO:0000313" key="2">
    <source>
        <dbReference type="EMBL" id="MFB9136133.1"/>
    </source>
</evidence>
<evidence type="ECO:0000256" key="1">
    <source>
        <dbReference type="SAM" id="SignalP"/>
    </source>
</evidence>
<accession>A0ABV5HPN0</accession>
<protein>
    <submittedName>
        <fullName evidence="2">Carbohydrate porin</fullName>
    </submittedName>
</protein>
<dbReference type="SUPFAM" id="SSF56935">
    <property type="entry name" value="Porins"/>
    <property type="match status" value="1"/>
</dbReference>
<dbReference type="InterPro" id="IPR036998">
    <property type="entry name" value="Porin_LamB_sf"/>
</dbReference>
<feature type="signal peptide" evidence="1">
    <location>
        <begin position="1"/>
        <end position="21"/>
    </location>
</feature>
<name>A0ABV5HPN0_9VIBR</name>
<organism evidence="2 3">
    <name type="scientific">Vibrio olivae</name>
    <dbReference type="NCBI Taxonomy" id="1243002"/>
    <lineage>
        <taxon>Bacteria</taxon>
        <taxon>Pseudomonadati</taxon>
        <taxon>Pseudomonadota</taxon>
        <taxon>Gammaproteobacteria</taxon>
        <taxon>Vibrionales</taxon>
        <taxon>Vibrionaceae</taxon>
        <taxon>Vibrio</taxon>
    </lineage>
</organism>
<evidence type="ECO:0000313" key="3">
    <source>
        <dbReference type="Proteomes" id="UP001589645"/>
    </source>
</evidence>
<dbReference type="InterPro" id="IPR003192">
    <property type="entry name" value="Porin_LamB"/>
</dbReference>
<dbReference type="Pfam" id="PF02264">
    <property type="entry name" value="LamB"/>
    <property type="match status" value="1"/>
</dbReference>
<dbReference type="Proteomes" id="UP001589645">
    <property type="component" value="Unassembled WGS sequence"/>
</dbReference>
<sequence length="419" mass="46614">MKKKFCFAVAATAIASFSTIADDSINFHAYGMVAGNFEQDLGKPKNLALHMDPTGPNQDPRGKMGELGNNYWHDYFVSLAINKRWDDTVDPGQWADFTYEVVGYGDKGVETAQMYVQFGGLDFMPQDTKLWAGRRYTGERIGILAYNIREVNVDSGVGYLGKNVDITIGYNQIDWSSENAIEAAEGSRNLLDVAYRLGNYEFGGTYVHELDDPIRNNPRDAFSVFGKYTFGSYFGLLDGQSVIEAQAGRGVIAQYLNTNRISALSEEKDISMRLSMFGTVYDYRGLSIESALIYEYTDRDEDANRMTYIRDTGYGGIGEYGSATETGIFAAVNVKQPLTNNISLHYEAVVNNTTNKDGRDGATGTMYKLAFGPAIQLKATRWAAPVTDITVSYVGGEQELTNLDTKSEWVFGYRAQIWF</sequence>
<comment type="caution">
    <text evidence="2">The sequence shown here is derived from an EMBL/GenBank/DDBJ whole genome shotgun (WGS) entry which is preliminary data.</text>
</comment>
<keyword evidence="3" id="KW-1185">Reference proteome</keyword>
<dbReference type="Gene3D" id="2.40.170.10">
    <property type="entry name" value="Porin, LamB type"/>
    <property type="match status" value="1"/>
</dbReference>
<reference evidence="2 3" key="1">
    <citation type="submission" date="2024-09" db="EMBL/GenBank/DDBJ databases">
        <authorList>
            <person name="Sun Q."/>
            <person name="Mori K."/>
        </authorList>
    </citation>
    <scope>NUCLEOTIDE SEQUENCE [LARGE SCALE GENOMIC DNA]</scope>
    <source>
        <strain evidence="2 3">CECT 8064</strain>
    </source>
</reference>
<gene>
    <name evidence="2" type="ORF">ACFFUV_14265</name>
</gene>